<keyword evidence="4 5" id="KW-0472">Membrane</keyword>
<organism evidence="7 8">
    <name type="scientific">Acrobeloides nanus</name>
    <dbReference type="NCBI Taxonomy" id="290746"/>
    <lineage>
        <taxon>Eukaryota</taxon>
        <taxon>Metazoa</taxon>
        <taxon>Ecdysozoa</taxon>
        <taxon>Nematoda</taxon>
        <taxon>Chromadorea</taxon>
        <taxon>Rhabditida</taxon>
        <taxon>Tylenchina</taxon>
        <taxon>Cephalobomorpha</taxon>
        <taxon>Cephaloboidea</taxon>
        <taxon>Cephalobidae</taxon>
        <taxon>Acrobeloides</taxon>
    </lineage>
</organism>
<feature type="transmembrane region" description="Helical" evidence="5">
    <location>
        <begin position="20"/>
        <end position="46"/>
    </location>
</feature>
<keyword evidence="7" id="KW-1185">Reference proteome</keyword>
<sequence>MNLFVIYHMQILRRRDKEQFRNGIGICLFVMAITGLVTLFTLAFNFVFSICAPLFSPTAQTILCKVIFFTSHAAYSQSMWVWLLMSTLRYIATRKPLQYTTLYRLPYMAMTSTMIGSIVENSYLLFVVEGSDYGCVLDQSIATRVYKIFDVIMSFAIPTLLIPCYKSLLIGLMEKRKKWFIVS</sequence>
<dbReference type="GO" id="GO:0016020">
    <property type="term" value="C:membrane"/>
    <property type="evidence" value="ECO:0007669"/>
    <property type="project" value="UniProtKB-SubCell"/>
</dbReference>
<dbReference type="PROSITE" id="PS50262">
    <property type="entry name" value="G_PROTEIN_RECEP_F1_2"/>
    <property type="match status" value="1"/>
</dbReference>
<dbReference type="Gene3D" id="1.20.1070.10">
    <property type="entry name" value="Rhodopsin 7-helix transmembrane proteins"/>
    <property type="match status" value="1"/>
</dbReference>
<dbReference type="InterPro" id="IPR017452">
    <property type="entry name" value="GPCR_Rhodpsn_7TM"/>
</dbReference>
<dbReference type="InterPro" id="IPR052665">
    <property type="entry name" value="Neuropeptide-GPCR"/>
</dbReference>
<keyword evidence="3 5" id="KW-1133">Transmembrane helix</keyword>
<feature type="transmembrane region" description="Helical" evidence="5">
    <location>
        <begin position="148"/>
        <end position="168"/>
    </location>
</feature>
<feature type="transmembrane region" description="Helical" evidence="5">
    <location>
        <begin position="66"/>
        <end position="85"/>
    </location>
</feature>
<evidence type="ECO:0000256" key="2">
    <source>
        <dbReference type="ARBA" id="ARBA00022692"/>
    </source>
</evidence>
<dbReference type="PANTHER" id="PTHR24224:SF37">
    <property type="entry name" value="G-PROTEIN COUPLED RECEPTORS FAMILY 1 PROFILE DOMAIN-CONTAINING PROTEIN"/>
    <property type="match status" value="1"/>
</dbReference>
<proteinExistence type="predicted"/>
<dbReference type="Proteomes" id="UP000887540">
    <property type="component" value="Unplaced"/>
</dbReference>
<keyword evidence="2 5" id="KW-0812">Transmembrane</keyword>
<name>A0A914DK60_9BILA</name>
<comment type="subcellular location">
    <subcellularLocation>
        <location evidence="1">Membrane</location>
    </subcellularLocation>
</comment>
<evidence type="ECO:0000256" key="4">
    <source>
        <dbReference type="ARBA" id="ARBA00023136"/>
    </source>
</evidence>
<dbReference type="WBParaSite" id="ACRNAN_scaffold2763.g9641.t1">
    <property type="protein sequence ID" value="ACRNAN_scaffold2763.g9641.t1"/>
    <property type="gene ID" value="ACRNAN_scaffold2763.g9641"/>
</dbReference>
<reference evidence="8" key="1">
    <citation type="submission" date="2022-11" db="UniProtKB">
        <authorList>
            <consortium name="WormBaseParasite"/>
        </authorList>
    </citation>
    <scope>IDENTIFICATION</scope>
</reference>
<dbReference type="PANTHER" id="PTHR24224">
    <property type="entry name" value="CARDIOACCELERATORY PEPTIDE RECEPTOR-RELATED"/>
    <property type="match status" value="1"/>
</dbReference>
<evidence type="ECO:0000313" key="7">
    <source>
        <dbReference type="Proteomes" id="UP000887540"/>
    </source>
</evidence>
<feature type="transmembrane region" description="Helical" evidence="5">
    <location>
        <begin position="105"/>
        <end position="128"/>
    </location>
</feature>
<dbReference type="SUPFAM" id="SSF81321">
    <property type="entry name" value="Family A G protein-coupled receptor-like"/>
    <property type="match status" value="1"/>
</dbReference>
<accession>A0A914DK60</accession>
<evidence type="ECO:0000256" key="3">
    <source>
        <dbReference type="ARBA" id="ARBA00022989"/>
    </source>
</evidence>
<evidence type="ECO:0000256" key="5">
    <source>
        <dbReference type="SAM" id="Phobius"/>
    </source>
</evidence>
<protein>
    <submittedName>
        <fullName evidence="8">G-protein coupled receptors family 1 profile domain-containing protein</fullName>
    </submittedName>
</protein>
<evidence type="ECO:0000256" key="1">
    <source>
        <dbReference type="ARBA" id="ARBA00004370"/>
    </source>
</evidence>
<feature type="domain" description="G-protein coupled receptors family 1 profile" evidence="6">
    <location>
        <begin position="1"/>
        <end position="183"/>
    </location>
</feature>
<evidence type="ECO:0000313" key="8">
    <source>
        <dbReference type="WBParaSite" id="ACRNAN_scaffold2763.g9641.t1"/>
    </source>
</evidence>
<evidence type="ECO:0000259" key="6">
    <source>
        <dbReference type="PROSITE" id="PS50262"/>
    </source>
</evidence>
<dbReference type="AlphaFoldDB" id="A0A914DK60"/>